<dbReference type="EC" id="2.4.1.255" evidence="3"/>
<dbReference type="GO" id="GO:0097363">
    <property type="term" value="F:protein O-acetylglucosaminyltransferase activity"/>
    <property type="evidence" value="ECO:0007669"/>
    <property type="project" value="UniProtKB-EC"/>
</dbReference>
<dbReference type="InterPro" id="IPR037919">
    <property type="entry name" value="OGT"/>
</dbReference>
<dbReference type="Gene3D" id="3.40.50.11380">
    <property type="match status" value="1"/>
</dbReference>
<dbReference type="KEGG" id="rge:RGE_16950"/>
<keyword evidence="6" id="KW-0677">Repeat</keyword>
<dbReference type="PANTHER" id="PTHR44366:SF1">
    <property type="entry name" value="UDP-N-ACETYLGLUCOSAMINE--PEPTIDE N-ACETYLGLUCOSAMINYLTRANSFERASE 110 KDA SUBUNIT"/>
    <property type="match status" value="1"/>
</dbReference>
<dbReference type="Gene3D" id="3.40.50.2000">
    <property type="entry name" value="Glycogen Phosphorylase B"/>
    <property type="match status" value="1"/>
</dbReference>
<proteinExistence type="inferred from homology"/>
<evidence type="ECO:0000313" key="10">
    <source>
        <dbReference type="EMBL" id="BAL95036.1"/>
    </source>
</evidence>
<feature type="domain" description="O-GlcNAc transferase C-terminal" evidence="9">
    <location>
        <begin position="215"/>
        <end position="443"/>
    </location>
</feature>
<feature type="domain" description="O-GlcNAc transferase C-terminal" evidence="9">
    <location>
        <begin position="456"/>
        <end position="641"/>
    </location>
</feature>
<dbReference type="PANTHER" id="PTHR44366">
    <property type="entry name" value="UDP-N-ACETYLGLUCOSAMINE--PEPTIDE N-ACETYLGLUCOSAMINYLTRANSFERASE 110 KDA SUBUNIT"/>
    <property type="match status" value="1"/>
</dbReference>
<evidence type="ECO:0000256" key="6">
    <source>
        <dbReference type="ARBA" id="ARBA00022737"/>
    </source>
</evidence>
<dbReference type="EMBL" id="AP012320">
    <property type="protein sequence ID" value="BAL95036.1"/>
    <property type="molecule type" value="Genomic_DNA"/>
</dbReference>
<evidence type="ECO:0000313" key="11">
    <source>
        <dbReference type="Proteomes" id="UP000007883"/>
    </source>
</evidence>
<dbReference type="PATRIC" id="fig|983917.3.peg.1659"/>
<evidence type="ECO:0000259" key="9">
    <source>
        <dbReference type="Pfam" id="PF13844"/>
    </source>
</evidence>
<evidence type="ECO:0000256" key="2">
    <source>
        <dbReference type="ARBA" id="ARBA00005386"/>
    </source>
</evidence>
<dbReference type="Pfam" id="PF13432">
    <property type="entry name" value="TPR_16"/>
    <property type="match status" value="2"/>
</dbReference>
<keyword evidence="5" id="KW-0808">Transferase</keyword>
<protein>
    <recommendedName>
        <fullName evidence="3">protein O-GlcNAc transferase</fullName>
        <ecNumber evidence="3">2.4.1.255</ecNumber>
    </recommendedName>
</protein>
<organism evidence="10 11">
    <name type="scientific">Rubrivivax gelatinosus (strain NBRC 100245 / IL144)</name>
    <dbReference type="NCBI Taxonomy" id="983917"/>
    <lineage>
        <taxon>Bacteria</taxon>
        <taxon>Pseudomonadati</taxon>
        <taxon>Pseudomonadota</taxon>
        <taxon>Betaproteobacteria</taxon>
        <taxon>Burkholderiales</taxon>
        <taxon>Sphaerotilaceae</taxon>
        <taxon>Rubrivivax</taxon>
    </lineage>
</organism>
<dbReference type="RefSeq" id="WP_014427900.1">
    <property type="nucleotide sequence ID" value="NC_017075.1"/>
</dbReference>
<evidence type="ECO:0000256" key="5">
    <source>
        <dbReference type="ARBA" id="ARBA00022679"/>
    </source>
</evidence>
<evidence type="ECO:0000256" key="7">
    <source>
        <dbReference type="ARBA" id="ARBA00022803"/>
    </source>
</evidence>
<comment type="pathway">
    <text evidence="1">Protein modification; protein glycosylation.</text>
</comment>
<keyword evidence="4" id="KW-0328">Glycosyltransferase</keyword>
<comment type="similarity">
    <text evidence="2">Belongs to the glycosyltransferase 41 family. O-GlcNAc transferase subfamily.</text>
</comment>
<feature type="region of interest" description="Disordered" evidence="8">
    <location>
        <begin position="1"/>
        <end position="34"/>
    </location>
</feature>
<dbReference type="SMART" id="SM00028">
    <property type="entry name" value="TPR"/>
    <property type="match status" value="4"/>
</dbReference>
<sequence length="670" mass="73894">MSPALSAPIRPQSAAAAPHARNVPQRGSPGAHQQWNQGVALARQGRLVEAVACLERAVRMSPSVPLYWLNLASVRRKLFRYAEAIDAARRAFALNTADETACHLLVELLRTNNRGAEALEALDTLDATVPRTARHWLLRGSLLMTAQEWQDAALAFLQVLQEKPADLEAYQQLGFALANLRRYGDSAECFRTISILEPAHFGAAVYAAHYAAWACDWSQGVEDQQRLANALALQTDPTQTTSFSPFCLLSMNDDAAFHRAAAEIEAARIERLVIAGAGRGAYTAWPRAAEAVASGRIRVGFVSADFRTHATSMLAVRTLEKLPRDRFEVVLYSHGADDGSALRERMIAAADRFVDCNEMSATEQAQQIHDDGIALLVDMSGYTGNTRIGVFALRPAPVRTLWLAYPSTLGARFVDYVVGDPILTPLEHAEDFTEHIAQLPLCYEPTDPLREHPEPSSRAEAGLPEHAFVFACFNQSYKITEPVFTRWCRILERVPGSVLWLLVPQVEIQAALRARAAERGIEPERLIFAPFVTPSEHLARLPQADLFLDTFPYGAHTTCSDALWMGLPVLTQIGRSFSARVAASLLAAVGLPELAVESEEAYEELAVRLATVPGELQRARQHLDTKRLELPLFDNERFTPELAALFERMVGRWRDGLPPAPLAAEPLKHA</sequence>
<evidence type="ECO:0000256" key="8">
    <source>
        <dbReference type="SAM" id="MobiDB-lite"/>
    </source>
</evidence>
<dbReference type="HOGENOM" id="CLU_001721_5_2_4"/>
<dbReference type="SUPFAM" id="SSF48452">
    <property type="entry name" value="TPR-like"/>
    <property type="match status" value="2"/>
</dbReference>
<dbReference type="AlphaFoldDB" id="I0HPU9"/>
<dbReference type="InterPro" id="IPR011990">
    <property type="entry name" value="TPR-like_helical_dom_sf"/>
</dbReference>
<dbReference type="InterPro" id="IPR029489">
    <property type="entry name" value="OGT/SEC/SPY_C"/>
</dbReference>
<dbReference type="Proteomes" id="UP000007883">
    <property type="component" value="Chromosome"/>
</dbReference>
<accession>I0HPU9</accession>
<gene>
    <name evidence="10" type="ordered locus">RGE_16950</name>
</gene>
<dbReference type="InterPro" id="IPR019734">
    <property type="entry name" value="TPR_rpt"/>
</dbReference>
<dbReference type="STRING" id="983917.RGE_16950"/>
<evidence type="ECO:0000256" key="4">
    <source>
        <dbReference type="ARBA" id="ARBA00022676"/>
    </source>
</evidence>
<dbReference type="eggNOG" id="COG3914">
    <property type="taxonomic scope" value="Bacteria"/>
</dbReference>
<keyword evidence="11" id="KW-1185">Reference proteome</keyword>
<dbReference type="Gene3D" id="1.25.40.10">
    <property type="entry name" value="Tetratricopeptide repeat domain"/>
    <property type="match status" value="2"/>
</dbReference>
<reference evidence="10 11" key="1">
    <citation type="journal article" date="2012" name="J. Bacteriol.">
        <title>Complete genome sequence of phototrophic betaproteobacterium Rubrivivax gelatinosus IL144.</title>
        <authorList>
            <person name="Nagashima S."/>
            <person name="Kamimura A."/>
            <person name="Shimizu T."/>
            <person name="Nakamura-isaki S."/>
            <person name="Aono E."/>
            <person name="Sakamoto K."/>
            <person name="Ichikawa N."/>
            <person name="Nakazawa H."/>
            <person name="Sekine M."/>
            <person name="Yamazaki S."/>
            <person name="Fujita N."/>
            <person name="Shimada K."/>
            <person name="Hanada S."/>
            <person name="Nagashima K.V.P."/>
        </authorList>
    </citation>
    <scope>NUCLEOTIDE SEQUENCE [LARGE SCALE GENOMIC DNA]</scope>
    <source>
        <strain evidence="11">NBRC 100245 / IL144</strain>
    </source>
</reference>
<evidence type="ECO:0000256" key="3">
    <source>
        <dbReference type="ARBA" id="ARBA00011970"/>
    </source>
</evidence>
<dbReference type="Pfam" id="PF13844">
    <property type="entry name" value="Glyco_transf_41"/>
    <property type="match status" value="2"/>
</dbReference>
<evidence type="ECO:0000256" key="1">
    <source>
        <dbReference type="ARBA" id="ARBA00004922"/>
    </source>
</evidence>
<dbReference type="eggNOG" id="COG0457">
    <property type="taxonomic scope" value="Bacteria"/>
</dbReference>
<dbReference type="GO" id="GO:0006493">
    <property type="term" value="P:protein O-linked glycosylation"/>
    <property type="evidence" value="ECO:0007669"/>
    <property type="project" value="InterPro"/>
</dbReference>
<keyword evidence="7" id="KW-0802">TPR repeat</keyword>
<name>I0HPU9_RUBGI</name>